<proteinExistence type="predicted"/>
<protein>
    <recommendedName>
        <fullName evidence="4">Glycosyltransferase 2-like domain-containing protein</fullName>
    </recommendedName>
</protein>
<name>V8CIK6_9HELI</name>
<dbReference type="AlphaFoldDB" id="V8CIK6"/>
<dbReference type="HOGENOM" id="CLU_045376_0_0_7"/>
<comment type="caution">
    <text evidence="2">The sequence shown here is derived from an EMBL/GenBank/DDBJ whole genome shotgun (WGS) entry which is preliminary data.</text>
</comment>
<dbReference type="STRING" id="1357399.HMPREF2087_00107"/>
<evidence type="ECO:0008006" key="4">
    <source>
        <dbReference type="Google" id="ProtNLM"/>
    </source>
</evidence>
<dbReference type="PATRIC" id="fig|1357399.3.peg.108"/>
<evidence type="ECO:0000313" key="2">
    <source>
        <dbReference type="EMBL" id="ETD27199.1"/>
    </source>
</evidence>
<reference evidence="2 3" key="1">
    <citation type="submission" date="2013-10" db="EMBL/GenBank/DDBJ databases">
        <title>The Genome Sequence of Helicobacter canis NCTC 12740.</title>
        <authorList>
            <consortium name="The Broad Institute Genomics Platform"/>
            <person name="Earl A."/>
            <person name="Fox J.G."/>
            <person name="Shen Z."/>
            <person name="Young S.K."/>
            <person name="Zeng Q."/>
            <person name="Gargeya S."/>
            <person name="Fitzgerald M."/>
            <person name="Abouelleil A."/>
            <person name="Alvarado L."/>
            <person name="Chapman S.B."/>
            <person name="Gainer-Dewar J."/>
            <person name="Goldberg J."/>
            <person name="Griggs A."/>
            <person name="Gujja S."/>
            <person name="Hansen M."/>
            <person name="Howarth C."/>
            <person name="Imamovic A."/>
            <person name="Ireland A."/>
            <person name="Larimer J."/>
            <person name="McCowan C."/>
            <person name="Murphy C."/>
            <person name="Pearson M."/>
            <person name="Poon T.W."/>
            <person name="Priest M."/>
            <person name="Roberts A."/>
            <person name="Saif S."/>
            <person name="Shea T."/>
            <person name="Sykes S."/>
            <person name="Wortman J."/>
            <person name="Nusbaum C."/>
            <person name="Birren B."/>
        </authorList>
    </citation>
    <scope>NUCLEOTIDE SEQUENCE [LARGE SCALE GENOMIC DNA]</scope>
    <source>
        <strain evidence="2 3">NCTC 12740</strain>
    </source>
</reference>
<gene>
    <name evidence="2" type="ORF">HMPREF2087_00107</name>
</gene>
<accession>V8CIK6</accession>
<evidence type="ECO:0000313" key="3">
    <source>
        <dbReference type="Proteomes" id="UP000018688"/>
    </source>
</evidence>
<keyword evidence="3" id="KW-1185">Reference proteome</keyword>
<evidence type="ECO:0000256" key="1">
    <source>
        <dbReference type="SAM" id="Phobius"/>
    </source>
</evidence>
<organism evidence="2 3">
    <name type="scientific">Helicobacter canis NCTC 12740</name>
    <dbReference type="NCBI Taxonomy" id="1357399"/>
    <lineage>
        <taxon>Bacteria</taxon>
        <taxon>Pseudomonadati</taxon>
        <taxon>Campylobacterota</taxon>
        <taxon>Epsilonproteobacteria</taxon>
        <taxon>Campylobacterales</taxon>
        <taxon>Helicobacteraceae</taxon>
        <taxon>Helicobacter</taxon>
    </lineage>
</organism>
<dbReference type="Proteomes" id="UP000018688">
    <property type="component" value="Unassembled WGS sequence"/>
</dbReference>
<dbReference type="OrthoDB" id="5323630at2"/>
<dbReference type="EMBL" id="AZJJ01000001">
    <property type="protein sequence ID" value="ETD27199.1"/>
    <property type="molecule type" value="Genomic_DNA"/>
</dbReference>
<sequence length="476" mass="53793">MVAHSQIISVALLHHRCSLESLEKLYRALKDRFAYFEIVLLNPVLEPKAPDEHKLESSMDSKETSAIAERYPLFSKEATLCHDFASAKSRNDNVAVDCHASTSALARNDREKLESKSLDSRRTCPRLDLGDKNGAYSFIFSAQDSKIAELESGLLDSRRTYSRWDLGDKNGVLQGESKARTWACVTADSPQQSPFLAPKPTRSSCPPPPATSITHTIPNCRVLQVRAMTGSYKNLGSLSYEIFLRHCIGDYVLFMDLQSDPLDVALAMLESCHNYDITIASRTRKPYGFVQAYASKLFYKILRMFSDGEYREELSEFCVLSRKAINVLLRTQDDIKLLRFIDFDSTLKICEHHYTPTNIPRKSLLDHINLGLDMIFGRSYKLLRLSTCLCLAFAVFNGVYGLYIAISFYFIPHIAQGWTSTSAYMVLSNIGLFSMLSIIGEYMRIILLKQKGAAYEIIDEQSSVVLDYTETNIKDS</sequence>
<dbReference type="eggNOG" id="COG0463">
    <property type="taxonomic scope" value="Bacteria"/>
</dbReference>
<feature type="transmembrane region" description="Helical" evidence="1">
    <location>
        <begin position="388"/>
        <end position="411"/>
    </location>
</feature>
<keyword evidence="1" id="KW-1133">Transmembrane helix</keyword>
<dbReference type="RefSeq" id="WP_023928991.1">
    <property type="nucleotide sequence ID" value="NZ_KI669458.1"/>
</dbReference>
<feature type="transmembrane region" description="Helical" evidence="1">
    <location>
        <begin position="423"/>
        <end position="443"/>
    </location>
</feature>
<keyword evidence="1" id="KW-0812">Transmembrane</keyword>
<keyword evidence="1" id="KW-0472">Membrane</keyword>